<dbReference type="GO" id="GO:0000209">
    <property type="term" value="P:protein polyubiquitination"/>
    <property type="evidence" value="ECO:0007669"/>
    <property type="project" value="InterPro"/>
</dbReference>
<dbReference type="STRING" id="418985.A0A1V9XQV1"/>
<keyword evidence="8" id="KW-1185">Reference proteome</keyword>
<comment type="caution">
    <text evidence="7">The sequence shown here is derived from an EMBL/GenBank/DDBJ whole genome shotgun (WGS) entry which is preliminary data.</text>
</comment>
<dbReference type="SUPFAM" id="SSF56204">
    <property type="entry name" value="Hect, E3 ligase catalytic domain"/>
    <property type="match status" value="1"/>
</dbReference>
<dbReference type="InParanoid" id="A0A1V9XQV1"/>
<gene>
    <name evidence="7" type="ORF">BIW11_00721</name>
</gene>
<dbReference type="EC" id="2.3.2.26" evidence="2"/>
<dbReference type="Gene3D" id="3.90.1750.10">
    <property type="entry name" value="Hect, E3 ligase catalytic domains"/>
    <property type="match status" value="1"/>
</dbReference>
<dbReference type="GO" id="GO:0016874">
    <property type="term" value="F:ligase activity"/>
    <property type="evidence" value="ECO:0007669"/>
    <property type="project" value="UniProtKB-KW"/>
</dbReference>
<protein>
    <recommendedName>
        <fullName evidence="2">HECT-type E3 ubiquitin transferase</fullName>
        <ecNumber evidence="2">2.3.2.26</ecNumber>
    </recommendedName>
</protein>
<sequence length="332" mass="37436">LQIQMINAAGLEEAGIDGGGVLREFLSELLRTSFDINRGFFKTTSDNYFYPNPSVHLIVPNFHSHYYFIGRMLGKAIYESMLVELPLAEFFLSKLLLRHNSSDLDIHHLASLDPLLYKNLLYLKSYEGDVSELGLDFAVVNNELGEQQTVELKPNGAQIPVTEANRIEYVHLMADYKLNRQIRQQTAAFKQGLTDVIDPHRLQLFDPNELQVLISGTATPINVADWRAHTIYGSGYTASHPVIECFWRVVNGLDEDQRKQLLKFTTSCSRPPLLGFKELQPPFCVNRVESSDRLPTSATCVNLLKLPEIEDFATLKSKLLYAIQAGAGFELS</sequence>
<dbReference type="FunFam" id="3.30.2160.10:FF:000002">
    <property type="entry name" value="Putative Ubiquitin-protein ligase E3C"/>
    <property type="match status" value="1"/>
</dbReference>
<feature type="domain" description="HECT" evidence="6">
    <location>
        <begin position="1"/>
        <end position="332"/>
    </location>
</feature>
<dbReference type="InterPro" id="IPR035983">
    <property type="entry name" value="Hect_E3_ubiquitin_ligase"/>
</dbReference>
<dbReference type="Pfam" id="PF00632">
    <property type="entry name" value="HECT"/>
    <property type="match status" value="1"/>
</dbReference>
<dbReference type="AlphaFoldDB" id="A0A1V9XQV1"/>
<dbReference type="PANTHER" id="PTHR45700:SF2">
    <property type="entry name" value="UBIQUITIN-PROTEIN LIGASE E3C"/>
    <property type="match status" value="1"/>
</dbReference>
<accession>A0A1V9XQV1</accession>
<dbReference type="OrthoDB" id="8068875at2759"/>
<dbReference type="PANTHER" id="PTHR45700">
    <property type="entry name" value="UBIQUITIN-PROTEIN LIGASE E3C"/>
    <property type="match status" value="1"/>
</dbReference>
<evidence type="ECO:0000313" key="8">
    <source>
        <dbReference type="Proteomes" id="UP000192247"/>
    </source>
</evidence>
<keyword evidence="3" id="KW-0808">Transferase</keyword>
<dbReference type="GO" id="GO:0006511">
    <property type="term" value="P:ubiquitin-dependent protein catabolic process"/>
    <property type="evidence" value="ECO:0007669"/>
    <property type="project" value="TreeGrafter"/>
</dbReference>
<dbReference type="InterPro" id="IPR000569">
    <property type="entry name" value="HECT_dom"/>
</dbReference>
<feature type="active site" description="Glycyl thioester intermediate" evidence="5">
    <location>
        <position position="300"/>
    </location>
</feature>
<dbReference type="InterPro" id="IPR044611">
    <property type="entry name" value="E3A/B/C-like"/>
</dbReference>
<evidence type="ECO:0000256" key="1">
    <source>
        <dbReference type="ARBA" id="ARBA00000885"/>
    </source>
</evidence>
<keyword evidence="4 5" id="KW-0833">Ubl conjugation pathway</keyword>
<evidence type="ECO:0000256" key="4">
    <source>
        <dbReference type="ARBA" id="ARBA00022786"/>
    </source>
</evidence>
<keyword evidence="7" id="KW-0436">Ligase</keyword>
<evidence type="ECO:0000259" key="6">
    <source>
        <dbReference type="PROSITE" id="PS50237"/>
    </source>
</evidence>
<reference evidence="7 8" key="1">
    <citation type="journal article" date="2017" name="Gigascience">
        <title>Draft genome of the honey bee ectoparasitic mite, Tropilaelaps mercedesae, is shaped by the parasitic life history.</title>
        <authorList>
            <person name="Dong X."/>
            <person name="Armstrong S.D."/>
            <person name="Xia D."/>
            <person name="Makepeace B.L."/>
            <person name="Darby A.C."/>
            <person name="Kadowaki T."/>
        </authorList>
    </citation>
    <scope>NUCLEOTIDE SEQUENCE [LARGE SCALE GENOMIC DNA]</scope>
    <source>
        <strain evidence="7">Wuxi-XJTLU</strain>
    </source>
</reference>
<evidence type="ECO:0000313" key="7">
    <source>
        <dbReference type="EMBL" id="OQR75738.1"/>
    </source>
</evidence>
<feature type="non-terminal residue" evidence="7">
    <location>
        <position position="1"/>
    </location>
</feature>
<dbReference type="EMBL" id="MNPL01005890">
    <property type="protein sequence ID" value="OQR75738.1"/>
    <property type="molecule type" value="Genomic_DNA"/>
</dbReference>
<dbReference type="GO" id="GO:0061630">
    <property type="term" value="F:ubiquitin protein ligase activity"/>
    <property type="evidence" value="ECO:0007669"/>
    <property type="project" value="UniProtKB-EC"/>
</dbReference>
<name>A0A1V9XQV1_9ACAR</name>
<proteinExistence type="predicted"/>
<evidence type="ECO:0000256" key="2">
    <source>
        <dbReference type="ARBA" id="ARBA00012485"/>
    </source>
</evidence>
<evidence type="ECO:0000256" key="3">
    <source>
        <dbReference type="ARBA" id="ARBA00022679"/>
    </source>
</evidence>
<evidence type="ECO:0000256" key="5">
    <source>
        <dbReference type="PROSITE-ProRule" id="PRU00104"/>
    </source>
</evidence>
<dbReference type="GO" id="GO:0009966">
    <property type="term" value="P:regulation of signal transduction"/>
    <property type="evidence" value="ECO:0007669"/>
    <property type="project" value="UniProtKB-ARBA"/>
</dbReference>
<comment type="catalytic activity">
    <reaction evidence="1">
        <text>S-ubiquitinyl-[E2 ubiquitin-conjugating enzyme]-L-cysteine + [acceptor protein]-L-lysine = [E2 ubiquitin-conjugating enzyme]-L-cysteine + N(6)-ubiquitinyl-[acceptor protein]-L-lysine.</text>
        <dbReference type="EC" id="2.3.2.26"/>
    </reaction>
</comment>
<dbReference type="Proteomes" id="UP000192247">
    <property type="component" value="Unassembled WGS sequence"/>
</dbReference>
<dbReference type="CDD" id="cd00078">
    <property type="entry name" value="HECTc"/>
    <property type="match status" value="1"/>
</dbReference>
<dbReference type="Gene3D" id="3.30.2160.10">
    <property type="entry name" value="Hect, E3 ligase catalytic domain"/>
    <property type="match status" value="1"/>
</dbReference>
<dbReference type="PROSITE" id="PS50237">
    <property type="entry name" value="HECT"/>
    <property type="match status" value="1"/>
</dbReference>
<organism evidence="7 8">
    <name type="scientific">Tropilaelaps mercedesae</name>
    <dbReference type="NCBI Taxonomy" id="418985"/>
    <lineage>
        <taxon>Eukaryota</taxon>
        <taxon>Metazoa</taxon>
        <taxon>Ecdysozoa</taxon>
        <taxon>Arthropoda</taxon>
        <taxon>Chelicerata</taxon>
        <taxon>Arachnida</taxon>
        <taxon>Acari</taxon>
        <taxon>Parasitiformes</taxon>
        <taxon>Mesostigmata</taxon>
        <taxon>Gamasina</taxon>
        <taxon>Dermanyssoidea</taxon>
        <taxon>Laelapidae</taxon>
        <taxon>Tropilaelaps</taxon>
    </lineage>
</organism>
<dbReference type="FunFam" id="3.30.2410.10:FF:000011">
    <property type="entry name" value="Putative Ubiquitin-protein ligase E3C"/>
    <property type="match status" value="1"/>
</dbReference>
<dbReference type="Gene3D" id="3.30.2410.10">
    <property type="entry name" value="Hect, E3 ligase catalytic domain"/>
    <property type="match status" value="1"/>
</dbReference>
<dbReference type="SMART" id="SM00119">
    <property type="entry name" value="HECTc"/>
    <property type="match status" value="1"/>
</dbReference>